<dbReference type="RefSeq" id="XP_034330426.1">
    <property type="nucleotide sequence ID" value="XM_034474535.2"/>
</dbReference>
<dbReference type="Gene3D" id="1.25.40.20">
    <property type="entry name" value="Ankyrin repeat-containing domain"/>
    <property type="match status" value="1"/>
</dbReference>
<dbReference type="PANTHER" id="PTHR24126">
    <property type="entry name" value="ANKYRIN REPEAT, PH AND SEC7 DOMAIN CONTAINING PROTEIN SECG-RELATED"/>
    <property type="match status" value="1"/>
</dbReference>
<evidence type="ECO:0000313" key="5">
    <source>
        <dbReference type="Proteomes" id="UP000005408"/>
    </source>
</evidence>
<evidence type="ECO:0000256" key="3">
    <source>
        <dbReference type="PROSITE-ProRule" id="PRU00023"/>
    </source>
</evidence>
<dbReference type="PROSITE" id="PS50088">
    <property type="entry name" value="ANK_REPEAT"/>
    <property type="match status" value="3"/>
</dbReference>
<name>A0A8W8IYB8_MAGGI</name>
<dbReference type="OrthoDB" id="1577640at2759"/>
<feature type="repeat" description="ANK" evidence="3">
    <location>
        <begin position="154"/>
        <end position="186"/>
    </location>
</feature>
<dbReference type="AlphaFoldDB" id="A0A8W8IYB8"/>
<feature type="repeat" description="ANK" evidence="3">
    <location>
        <begin position="121"/>
        <end position="153"/>
    </location>
</feature>
<evidence type="ECO:0000313" key="4">
    <source>
        <dbReference type="EnsemblMetazoa" id="G15934.5:cds"/>
    </source>
</evidence>
<protein>
    <recommendedName>
        <fullName evidence="6">Ankyrin repeat protein</fullName>
    </recommendedName>
</protein>
<dbReference type="PROSITE" id="PS50297">
    <property type="entry name" value="ANK_REP_REGION"/>
    <property type="match status" value="2"/>
</dbReference>
<keyword evidence="2 3" id="KW-0040">ANK repeat</keyword>
<evidence type="ECO:0000256" key="2">
    <source>
        <dbReference type="ARBA" id="ARBA00023043"/>
    </source>
</evidence>
<feature type="repeat" description="ANK" evidence="3">
    <location>
        <begin position="187"/>
        <end position="219"/>
    </location>
</feature>
<evidence type="ECO:0000256" key="1">
    <source>
        <dbReference type="ARBA" id="ARBA00022737"/>
    </source>
</evidence>
<dbReference type="Pfam" id="PF12796">
    <property type="entry name" value="Ank_2"/>
    <property type="match status" value="1"/>
</dbReference>
<reference evidence="4" key="1">
    <citation type="submission" date="2022-08" db="UniProtKB">
        <authorList>
            <consortium name="EnsemblMetazoa"/>
        </authorList>
    </citation>
    <scope>IDENTIFICATION</scope>
    <source>
        <strain evidence="4">05x7-T-G4-1.051#20</strain>
    </source>
</reference>
<dbReference type="RefSeq" id="XP_034330425.1">
    <property type="nucleotide sequence ID" value="XM_034474534.2"/>
</dbReference>
<dbReference type="EnsemblMetazoa" id="G15934.5">
    <property type="protein sequence ID" value="G15934.5:cds"/>
    <property type="gene ID" value="G15934"/>
</dbReference>
<dbReference type="EnsemblMetazoa" id="G15934.3">
    <property type="protein sequence ID" value="G15934.3:cds"/>
    <property type="gene ID" value="G15934"/>
</dbReference>
<keyword evidence="1" id="KW-0677">Repeat</keyword>
<dbReference type="Proteomes" id="UP000005408">
    <property type="component" value="Unassembled WGS sequence"/>
</dbReference>
<dbReference type="KEGG" id="crg:105324802"/>
<keyword evidence="5" id="KW-1185">Reference proteome</keyword>
<dbReference type="OMA" id="GHMTNPK"/>
<proteinExistence type="predicted"/>
<sequence>MGPILSSMKHGTNTVESDEQYEAVESIRTNDLQWFKAIYGRSRHVDNETLVSLVSLIMQYGRVKFLKFLIEDEKCNVHVRENGSQDSMLHLCSNFKSTNNTMECCNILLSNKIDINAKNVWGRTPLIGAIVAFRYNLAKALIAHNADVNLCDSNGLSPVIICCSYGNLELLELLVQKGANINQTNSSGKSALHYAIVGNHMDIIDFLMKRRCDIDTMDKYGITPLHVAICKFNTKATQKLIMYGKSMENEAFSTSYVEYCLKIVWSTGVRSMLSEQVFQQAIKSLSCMKLVVRAFGFRLRSSVLEKLRRLEQNILSQANSESLEFINLLSDLRQLTACVERVTLQKRSINSPNSLQAICICKCRELCLQGGTNVLYVCERLDIPHFTADMLTLTR</sequence>
<dbReference type="SMART" id="SM00248">
    <property type="entry name" value="ANK"/>
    <property type="match status" value="5"/>
</dbReference>
<organism evidence="4 5">
    <name type="scientific">Magallana gigas</name>
    <name type="common">Pacific oyster</name>
    <name type="synonym">Crassostrea gigas</name>
    <dbReference type="NCBI Taxonomy" id="29159"/>
    <lineage>
        <taxon>Eukaryota</taxon>
        <taxon>Metazoa</taxon>
        <taxon>Spiralia</taxon>
        <taxon>Lophotrochozoa</taxon>
        <taxon>Mollusca</taxon>
        <taxon>Bivalvia</taxon>
        <taxon>Autobranchia</taxon>
        <taxon>Pteriomorphia</taxon>
        <taxon>Ostreida</taxon>
        <taxon>Ostreoidea</taxon>
        <taxon>Ostreidae</taxon>
        <taxon>Magallana</taxon>
    </lineage>
</organism>
<dbReference type="EnsemblMetazoa" id="G15934.4">
    <property type="protein sequence ID" value="G15934.4:cds"/>
    <property type="gene ID" value="G15934"/>
</dbReference>
<evidence type="ECO:0008006" key="6">
    <source>
        <dbReference type="Google" id="ProtNLM"/>
    </source>
</evidence>
<dbReference type="InterPro" id="IPR002110">
    <property type="entry name" value="Ankyrin_rpt"/>
</dbReference>
<dbReference type="InterPro" id="IPR036770">
    <property type="entry name" value="Ankyrin_rpt-contain_sf"/>
</dbReference>
<dbReference type="GeneID" id="105324802"/>
<dbReference type="PANTHER" id="PTHR24126:SF14">
    <property type="entry name" value="ANK_REP_REGION DOMAIN-CONTAINING PROTEIN"/>
    <property type="match status" value="1"/>
</dbReference>
<accession>A0A8W8IYB8</accession>
<dbReference type="EnsemblMetazoa" id="G15934.2">
    <property type="protein sequence ID" value="G15934.2:cds"/>
    <property type="gene ID" value="G15934"/>
</dbReference>
<dbReference type="SUPFAM" id="SSF48403">
    <property type="entry name" value="Ankyrin repeat"/>
    <property type="match status" value="1"/>
</dbReference>